<protein>
    <submittedName>
        <fullName evidence="3">Uncharacterized protein</fullName>
    </submittedName>
</protein>
<keyword evidence="2" id="KW-0812">Transmembrane</keyword>
<feature type="transmembrane region" description="Helical" evidence="2">
    <location>
        <begin position="542"/>
        <end position="562"/>
    </location>
</feature>
<feature type="transmembrane region" description="Helical" evidence="2">
    <location>
        <begin position="420"/>
        <end position="442"/>
    </location>
</feature>
<feature type="transmembrane region" description="Helical" evidence="2">
    <location>
        <begin position="318"/>
        <end position="342"/>
    </location>
</feature>
<organism evidence="3 4">
    <name type="scientific">Leekyejoonella antrihumi</name>
    <dbReference type="NCBI Taxonomy" id="1660198"/>
    <lineage>
        <taxon>Bacteria</taxon>
        <taxon>Bacillati</taxon>
        <taxon>Actinomycetota</taxon>
        <taxon>Actinomycetes</taxon>
        <taxon>Micrococcales</taxon>
        <taxon>Dermacoccaceae</taxon>
        <taxon>Leekyejoonella</taxon>
    </lineage>
</organism>
<sequence>MTRRWLALVALAVAGYLGMSYTVAWLTARPPVQALSQPGPLILVGVPSLAWEHDTATADPVLWSLARRGAVGAMATRSLSAHSCSLQSWLTLSASARTTIGRTVPATHGERTTECPQPVTPQVSAGDMFFPDWATWRTSALARPLSADIGRLGSSMTKIGQCISAHGELAGLGAANRVGLIAHYSPSTTNPDLHTCPVTFISLPAYSDTYIAHLMKRLPPKSTLVVAGMADDTAPESLHAVVIAGPGVPHGQLTSEATRQPGVLQLTDLSALVLARMGAAAPHLTEGSVPVVQSTSSPTASVVAASELTEVLTVEHAFVAPFFISYLGVVVVALLLCSLWWWRQRRRGRPAGILVRAAYAIVGGMAAAMPVSTFLVGLVPWWRAGDPRLALAGFIVAFAAVLTAAALLGPWRRWKRGPMLFLAGATLVTITLDIIYGSRLQFTSMIGLQPVYGGRFYGNGNMGYAIMATTGILIAATLAGKLIEGRHRRLATLTVLLVGSFVVLVDGFPSWGADGGGPTALIPTFGYLALNAAGVRLTWLRIAVIGSCTALIVSGLAVLDYLRAPKYRTHLGDFVSQVRNHGNFSGVDRIWQANWHMLTSSFGTMLVPFMLLYAILALVRPDWPIARPIRPLLEKVTFLGHGLAATVVCWLIGFLSNDSGTAIPPGGMMIAAPLLIVLSACLSWSRPPKPKPARSAPVEWKPRRTLSRQHPHDPTMDI</sequence>
<name>A0A563E0L6_9MICO</name>
<dbReference type="RefSeq" id="WP_146316981.1">
    <property type="nucleotide sequence ID" value="NZ_VCQV01000015.1"/>
</dbReference>
<dbReference type="EMBL" id="VCQV01000015">
    <property type="protein sequence ID" value="TWP35919.1"/>
    <property type="molecule type" value="Genomic_DNA"/>
</dbReference>
<keyword evidence="4" id="KW-1185">Reference proteome</keyword>
<proteinExistence type="predicted"/>
<evidence type="ECO:0000313" key="3">
    <source>
        <dbReference type="EMBL" id="TWP35919.1"/>
    </source>
</evidence>
<feature type="region of interest" description="Disordered" evidence="1">
    <location>
        <begin position="688"/>
        <end position="718"/>
    </location>
</feature>
<keyword evidence="2" id="KW-1133">Transmembrane helix</keyword>
<feature type="transmembrane region" description="Helical" evidence="2">
    <location>
        <begin position="517"/>
        <end position="535"/>
    </location>
</feature>
<feature type="transmembrane region" description="Helical" evidence="2">
    <location>
        <begin position="490"/>
        <end position="511"/>
    </location>
</feature>
<feature type="transmembrane region" description="Helical" evidence="2">
    <location>
        <begin position="662"/>
        <end position="684"/>
    </location>
</feature>
<feature type="transmembrane region" description="Helical" evidence="2">
    <location>
        <begin position="462"/>
        <end position="483"/>
    </location>
</feature>
<feature type="transmembrane region" description="Helical" evidence="2">
    <location>
        <begin position="595"/>
        <end position="616"/>
    </location>
</feature>
<feature type="transmembrane region" description="Helical" evidence="2">
    <location>
        <begin position="636"/>
        <end position="656"/>
    </location>
</feature>
<reference evidence="3 4" key="2">
    <citation type="submission" date="2019-08" db="EMBL/GenBank/DDBJ databases">
        <title>Jejuicoccus antrihumi gen. nov., sp. nov., a new member of the family Dermacoccaceae isolated from a cave.</title>
        <authorList>
            <person name="Schumann P."/>
            <person name="Kim I.S."/>
        </authorList>
    </citation>
    <scope>NUCLEOTIDE SEQUENCE [LARGE SCALE GENOMIC DNA]</scope>
    <source>
        <strain evidence="3 4">C5-26</strain>
    </source>
</reference>
<reference evidence="3 4" key="1">
    <citation type="submission" date="2019-05" db="EMBL/GenBank/DDBJ databases">
        <authorList>
            <person name="Lee S.D."/>
        </authorList>
    </citation>
    <scope>NUCLEOTIDE SEQUENCE [LARGE SCALE GENOMIC DNA]</scope>
    <source>
        <strain evidence="3 4">C5-26</strain>
    </source>
</reference>
<feature type="transmembrane region" description="Helical" evidence="2">
    <location>
        <begin position="388"/>
        <end position="408"/>
    </location>
</feature>
<feature type="transmembrane region" description="Helical" evidence="2">
    <location>
        <begin position="354"/>
        <end position="382"/>
    </location>
</feature>
<dbReference type="AlphaFoldDB" id="A0A563E0L6"/>
<comment type="caution">
    <text evidence="3">The sequence shown here is derived from an EMBL/GenBank/DDBJ whole genome shotgun (WGS) entry which is preliminary data.</text>
</comment>
<dbReference type="Proteomes" id="UP000320244">
    <property type="component" value="Unassembled WGS sequence"/>
</dbReference>
<evidence type="ECO:0000256" key="1">
    <source>
        <dbReference type="SAM" id="MobiDB-lite"/>
    </source>
</evidence>
<keyword evidence="2" id="KW-0472">Membrane</keyword>
<evidence type="ECO:0000256" key="2">
    <source>
        <dbReference type="SAM" id="Phobius"/>
    </source>
</evidence>
<dbReference type="OrthoDB" id="3264110at2"/>
<gene>
    <name evidence="3" type="ORF">FGL98_11840</name>
</gene>
<accession>A0A563E0L6</accession>
<evidence type="ECO:0000313" key="4">
    <source>
        <dbReference type="Proteomes" id="UP000320244"/>
    </source>
</evidence>